<name>A0AAE1CPU4_9GAST</name>
<dbReference type="Proteomes" id="UP001283361">
    <property type="component" value="Unassembled WGS sequence"/>
</dbReference>
<reference evidence="2" key="1">
    <citation type="journal article" date="2023" name="G3 (Bethesda)">
        <title>A reference genome for the long-term kleptoplast-retaining sea slug Elysia crispata morphotype clarki.</title>
        <authorList>
            <person name="Eastman K.E."/>
            <person name="Pendleton A.L."/>
            <person name="Shaikh M.A."/>
            <person name="Suttiyut T."/>
            <person name="Ogas R."/>
            <person name="Tomko P."/>
            <person name="Gavelis G."/>
            <person name="Widhalm J.R."/>
            <person name="Wisecaver J.H."/>
        </authorList>
    </citation>
    <scope>NUCLEOTIDE SEQUENCE</scope>
    <source>
        <strain evidence="2">ECLA1</strain>
    </source>
</reference>
<dbReference type="InterPro" id="IPR015943">
    <property type="entry name" value="WD40/YVTN_repeat-like_dom_sf"/>
</dbReference>
<dbReference type="SUPFAM" id="SSF50998">
    <property type="entry name" value="Quinoprotein alcohol dehydrogenase-like"/>
    <property type="match status" value="1"/>
</dbReference>
<protein>
    <submittedName>
        <fullName evidence="2">Uncharacterized protein</fullName>
    </submittedName>
</protein>
<dbReference type="InterPro" id="IPR011047">
    <property type="entry name" value="Quinoprotein_ADH-like_sf"/>
</dbReference>
<evidence type="ECO:0000256" key="1">
    <source>
        <dbReference type="SAM" id="SignalP"/>
    </source>
</evidence>
<feature type="chain" id="PRO_5041968926" evidence="1">
    <location>
        <begin position="17"/>
        <end position="144"/>
    </location>
</feature>
<evidence type="ECO:0000313" key="2">
    <source>
        <dbReference type="EMBL" id="KAK3726663.1"/>
    </source>
</evidence>
<keyword evidence="1" id="KW-0732">Signal</keyword>
<keyword evidence="3" id="KW-1185">Reference proteome</keyword>
<dbReference type="EMBL" id="JAWDGP010007289">
    <property type="protein sequence ID" value="KAK3726663.1"/>
    <property type="molecule type" value="Genomic_DNA"/>
</dbReference>
<organism evidence="2 3">
    <name type="scientific">Elysia crispata</name>
    <name type="common">lettuce slug</name>
    <dbReference type="NCBI Taxonomy" id="231223"/>
    <lineage>
        <taxon>Eukaryota</taxon>
        <taxon>Metazoa</taxon>
        <taxon>Spiralia</taxon>
        <taxon>Lophotrochozoa</taxon>
        <taxon>Mollusca</taxon>
        <taxon>Gastropoda</taxon>
        <taxon>Heterobranchia</taxon>
        <taxon>Euthyneura</taxon>
        <taxon>Panpulmonata</taxon>
        <taxon>Sacoglossa</taxon>
        <taxon>Placobranchoidea</taxon>
        <taxon>Plakobranchidae</taxon>
        <taxon>Elysia</taxon>
    </lineage>
</organism>
<sequence>MFFLLCVGHLVLPVIADINSGCPSWGCLPQGTFSFSSRIPTASNQLKWSTEIDQTNGTLDQLSVQGCVSDQQSVVCATPRGYVSLDPENGQILWNYTTKTAPYLPVMDVYGDVIGMDKDQLYYVGSDGKHQHPVNIKVLQPAFS</sequence>
<proteinExistence type="predicted"/>
<dbReference type="AlphaFoldDB" id="A0AAE1CPU4"/>
<feature type="signal peptide" evidence="1">
    <location>
        <begin position="1"/>
        <end position="16"/>
    </location>
</feature>
<gene>
    <name evidence="2" type="ORF">RRG08_016972</name>
</gene>
<dbReference type="Gene3D" id="2.130.10.10">
    <property type="entry name" value="YVTN repeat-like/Quinoprotein amine dehydrogenase"/>
    <property type="match status" value="1"/>
</dbReference>
<accession>A0AAE1CPU4</accession>
<evidence type="ECO:0000313" key="3">
    <source>
        <dbReference type="Proteomes" id="UP001283361"/>
    </source>
</evidence>
<comment type="caution">
    <text evidence="2">The sequence shown here is derived from an EMBL/GenBank/DDBJ whole genome shotgun (WGS) entry which is preliminary data.</text>
</comment>